<evidence type="ECO:0000313" key="3">
    <source>
        <dbReference type="EMBL" id="SFO08857.1"/>
    </source>
</evidence>
<dbReference type="STRING" id="655353.SAMN04488056_103117"/>
<feature type="compositionally biased region" description="Polar residues" evidence="1">
    <location>
        <begin position="626"/>
        <end position="635"/>
    </location>
</feature>
<proteinExistence type="predicted"/>
<reference evidence="3 4" key="1">
    <citation type="submission" date="2016-10" db="EMBL/GenBank/DDBJ databases">
        <authorList>
            <person name="de Groot N.N."/>
        </authorList>
    </citation>
    <scope>NUCLEOTIDE SEQUENCE [LARGE SCALE GENOMIC DNA]</scope>
    <source>
        <strain evidence="3 4">CGMCC 1.9157</strain>
    </source>
</reference>
<dbReference type="GO" id="GO:0090313">
    <property type="term" value="P:regulation of protein targeting to membrane"/>
    <property type="evidence" value="ECO:0007669"/>
    <property type="project" value="TreeGrafter"/>
</dbReference>
<sequence>MTKTIRIRILWSLLAFLVVIIGLVLATPYLINTKVVKKQIAEQISDWMGLPVTVSGEPVVTVFPYLTVKLRDVEIASGLGGDEPPLVSTQTLRAEMYWLPLLLGNFEVRRFHLMQPNLELIKDKDGAFSWDLRKGSLFKTDDDSGRLTLSDVTLGNFRITGGVAHYQDRTTGEEERFSNVNMMFDWPSTEDLASINGSAIWRGEKVDLRAQSGKPMELFAGGLSPLSAKLSSPNFSVSFDGSAATISNFQFEGDFSFDTPALGALAQWLERPLPSDRDLGAASLSARANLIGASIALSDLDVKLDGNQINGVLQLDFRQERPMVQGTLASDDLDLGQFVRVPESIEDLMAYDLTKSKAAKVDFDIRISSSDLKLGSVNLGQAAASLMTRDNQVSFSIGEAYAYGGRLEATFNMRQKPDDPSIMICSLRAKANGVSAGGFTREMFGNEFLNGTALVEVDLQAEGTHVSDALADAHGSLSVVLTDGELQHFDMDVFETALQQEKGLDREKLHAGNARFDVLSVRGQVANQRLDVEGLRLTSGKRALLGAAQYGFATGELNFPGTLAIYKSSDPATHSTEPPEKEIPFLLRGSFDAPRISLRKVQDAVVPSDEEILAPGVPAEIAPSGDNAQAPQSDDSPIGGVALPLVLSDPETGLSIKNTSTQP</sequence>
<dbReference type="Pfam" id="PF05170">
    <property type="entry name" value="AsmA"/>
    <property type="match status" value="1"/>
</dbReference>
<gene>
    <name evidence="3" type="ORF">SAMN04488056_103117</name>
</gene>
<evidence type="ECO:0000313" key="4">
    <source>
        <dbReference type="Proteomes" id="UP000199236"/>
    </source>
</evidence>
<keyword evidence="4" id="KW-1185">Reference proteome</keyword>
<dbReference type="PANTHER" id="PTHR30441:SF4">
    <property type="entry name" value="PROTEIN ASMA"/>
    <property type="match status" value="1"/>
</dbReference>
<dbReference type="PANTHER" id="PTHR30441">
    <property type="entry name" value="DUF748 DOMAIN-CONTAINING PROTEIN"/>
    <property type="match status" value="1"/>
</dbReference>
<dbReference type="InterPro" id="IPR052894">
    <property type="entry name" value="AsmA-related"/>
</dbReference>
<feature type="domain" description="AsmA" evidence="2">
    <location>
        <begin position="9"/>
        <end position="132"/>
    </location>
</feature>
<protein>
    <submittedName>
        <fullName evidence="3">Uncharacterized protein involved in outer membrane biogenesis</fullName>
    </submittedName>
</protein>
<organism evidence="3 4">
    <name type="scientific">Cohaesibacter marisflavi</name>
    <dbReference type="NCBI Taxonomy" id="655353"/>
    <lineage>
        <taxon>Bacteria</taxon>
        <taxon>Pseudomonadati</taxon>
        <taxon>Pseudomonadota</taxon>
        <taxon>Alphaproteobacteria</taxon>
        <taxon>Hyphomicrobiales</taxon>
        <taxon>Cohaesibacteraceae</taxon>
    </lineage>
</organism>
<dbReference type="OrthoDB" id="225437at2"/>
<evidence type="ECO:0000259" key="2">
    <source>
        <dbReference type="Pfam" id="PF05170"/>
    </source>
</evidence>
<evidence type="ECO:0000256" key="1">
    <source>
        <dbReference type="SAM" id="MobiDB-lite"/>
    </source>
</evidence>
<accession>A0A1I5EBJ4</accession>
<dbReference type="RefSeq" id="WP_090070648.1">
    <property type="nucleotide sequence ID" value="NZ_FOVR01000003.1"/>
</dbReference>
<dbReference type="GO" id="GO:0005886">
    <property type="term" value="C:plasma membrane"/>
    <property type="evidence" value="ECO:0007669"/>
    <property type="project" value="TreeGrafter"/>
</dbReference>
<name>A0A1I5EBJ4_9HYPH</name>
<dbReference type="AlphaFoldDB" id="A0A1I5EBJ4"/>
<dbReference type="InterPro" id="IPR007844">
    <property type="entry name" value="AsmA"/>
</dbReference>
<dbReference type="Proteomes" id="UP000199236">
    <property type="component" value="Unassembled WGS sequence"/>
</dbReference>
<dbReference type="EMBL" id="FOVR01000003">
    <property type="protein sequence ID" value="SFO08857.1"/>
    <property type="molecule type" value="Genomic_DNA"/>
</dbReference>
<feature type="region of interest" description="Disordered" evidence="1">
    <location>
        <begin position="618"/>
        <end position="644"/>
    </location>
</feature>